<evidence type="ECO:0000256" key="1">
    <source>
        <dbReference type="ARBA" id="ARBA00006814"/>
    </source>
</evidence>
<evidence type="ECO:0000256" key="2">
    <source>
        <dbReference type="ARBA" id="ARBA00022670"/>
    </source>
</evidence>
<dbReference type="Pfam" id="PF01750">
    <property type="entry name" value="HycI"/>
    <property type="match status" value="1"/>
</dbReference>
<evidence type="ECO:0000256" key="3">
    <source>
        <dbReference type="ARBA" id="ARBA00022750"/>
    </source>
</evidence>
<dbReference type="AlphaFoldDB" id="X1D835"/>
<dbReference type="GO" id="GO:0008047">
    <property type="term" value="F:enzyme activator activity"/>
    <property type="evidence" value="ECO:0007669"/>
    <property type="project" value="InterPro"/>
</dbReference>
<dbReference type="SUPFAM" id="SSF53163">
    <property type="entry name" value="HybD-like"/>
    <property type="match status" value="1"/>
</dbReference>
<feature type="non-terminal residue" evidence="5">
    <location>
        <position position="150"/>
    </location>
</feature>
<dbReference type="GO" id="GO:0004190">
    <property type="term" value="F:aspartic-type endopeptidase activity"/>
    <property type="evidence" value="ECO:0007669"/>
    <property type="project" value="UniProtKB-KW"/>
</dbReference>
<dbReference type="PANTHER" id="PTHR30302">
    <property type="entry name" value="HYDROGENASE 1 MATURATION PROTEASE"/>
    <property type="match status" value="1"/>
</dbReference>
<gene>
    <name evidence="5" type="ORF">S01H4_46626</name>
</gene>
<dbReference type="NCBIfam" id="TIGR00072">
    <property type="entry name" value="hydrog_prot"/>
    <property type="match status" value="1"/>
</dbReference>
<name>X1D835_9ZZZZ</name>
<evidence type="ECO:0008006" key="6">
    <source>
        <dbReference type="Google" id="ProtNLM"/>
    </source>
</evidence>
<keyword evidence="2" id="KW-0645">Protease</keyword>
<dbReference type="InterPro" id="IPR000671">
    <property type="entry name" value="Peptidase_A31"/>
</dbReference>
<keyword evidence="3" id="KW-0064">Aspartyl protease</keyword>
<comment type="caution">
    <text evidence="5">The sequence shown here is derived from an EMBL/GenBank/DDBJ whole genome shotgun (WGS) entry which is preliminary data.</text>
</comment>
<dbReference type="PANTHER" id="PTHR30302:SF1">
    <property type="entry name" value="HYDROGENASE 2 MATURATION PROTEASE"/>
    <property type="match status" value="1"/>
</dbReference>
<evidence type="ECO:0000313" key="5">
    <source>
        <dbReference type="EMBL" id="GAG92591.1"/>
    </source>
</evidence>
<dbReference type="CDD" id="cd06062">
    <property type="entry name" value="H2MP_MemB-H2up"/>
    <property type="match status" value="1"/>
</dbReference>
<organism evidence="5">
    <name type="scientific">marine sediment metagenome</name>
    <dbReference type="NCBI Taxonomy" id="412755"/>
    <lineage>
        <taxon>unclassified sequences</taxon>
        <taxon>metagenomes</taxon>
        <taxon>ecological metagenomes</taxon>
    </lineage>
</organism>
<sequence>MSKTRTKLIIGCGNLLLQDEGVGVHLIEYLKEKQLPKDVELVDGGTAGFDLIDFIQQAEKVVIVDAVKAGGRPGEIYCFCPEDFETANSPKTSLHDIALKDVFQIIKKLGPLPKIRIVGIEPKSIDCGTELSPELRKMLPKVSELVLREI</sequence>
<dbReference type="EMBL" id="BART01026081">
    <property type="protein sequence ID" value="GAG92591.1"/>
    <property type="molecule type" value="Genomic_DNA"/>
</dbReference>
<dbReference type="PRINTS" id="PR00446">
    <property type="entry name" value="HYDRGNUPTAKE"/>
</dbReference>
<dbReference type="InterPro" id="IPR023430">
    <property type="entry name" value="Pept_HybD-like_dom_sf"/>
</dbReference>
<protein>
    <recommendedName>
        <fullName evidence="6">Hydrogenase maturation protease</fullName>
    </recommendedName>
</protein>
<keyword evidence="4" id="KW-0378">Hydrolase</keyword>
<evidence type="ECO:0000256" key="4">
    <source>
        <dbReference type="ARBA" id="ARBA00022801"/>
    </source>
</evidence>
<accession>X1D835</accession>
<dbReference type="Gene3D" id="3.40.50.1450">
    <property type="entry name" value="HybD-like"/>
    <property type="match status" value="1"/>
</dbReference>
<dbReference type="GO" id="GO:0016485">
    <property type="term" value="P:protein processing"/>
    <property type="evidence" value="ECO:0007669"/>
    <property type="project" value="TreeGrafter"/>
</dbReference>
<reference evidence="5" key="1">
    <citation type="journal article" date="2014" name="Front. Microbiol.">
        <title>High frequency of phylogenetically diverse reductive dehalogenase-homologous genes in deep subseafloor sedimentary metagenomes.</title>
        <authorList>
            <person name="Kawai M."/>
            <person name="Futagami T."/>
            <person name="Toyoda A."/>
            <person name="Takaki Y."/>
            <person name="Nishi S."/>
            <person name="Hori S."/>
            <person name="Arai W."/>
            <person name="Tsubouchi T."/>
            <person name="Morono Y."/>
            <person name="Uchiyama I."/>
            <person name="Ito T."/>
            <person name="Fujiyama A."/>
            <person name="Inagaki F."/>
            <person name="Takami H."/>
        </authorList>
    </citation>
    <scope>NUCLEOTIDE SEQUENCE</scope>
    <source>
        <strain evidence="5">Expedition CK06-06</strain>
    </source>
</reference>
<proteinExistence type="inferred from homology"/>
<comment type="similarity">
    <text evidence="1">Belongs to the peptidase A31 family.</text>
</comment>